<sequence length="555" mass="64956">MPIRIAFGVLDITTNFYLNETLLLYTCTGSNSYQKNEREVDIIQSIFSNREIAIGLWGLLVVIIVLFTKPGKNFIKSILPIVFCRKFVIFYIIFLSFFVLTVYLLYLVEYWNLALLKNTILWVILVEIPLFVKAIEKAKDSRFFRKLINDNLALITIIQFIFGFWSFGLLTELILIPSALFLGLMYAITSKEEKYKAIKKILDMLLLTFTCIALFFIIRKIVRNPYDLFNSKALKEFLLPLLLLFLNLPIVYGLALFNMYEQIFIRLKGSSIEKRKMKKRILLFGNFNLTKTSSIINKGIHLLITSLTDKDMEKNIKILDKYLESRVGDNYMKRANFYKLCCILGFIISVFGLIICNSDVSIKDIITLNFAFNFAKAKEIITYICSIGITLCLCLFVYSIGYSKKKYEEISQIKKYALQGYLYLLNRQFRHLKEVLPIDEPQELFIQYIEPAIELKIECEKIISSYDNLLSYWELDSIKQLQLYADIFLKDICHDENTLINMGSTEYISYHNKRIKDAPQNEKINTFKYTIKKDAEKYAEQVNLCRDEFKNLIDK</sequence>
<dbReference type="EMBL" id="ATAY01000082">
    <property type="protein sequence ID" value="EPR09970.1"/>
    <property type="molecule type" value="Genomic_DNA"/>
</dbReference>
<dbReference type="PATRIC" id="fig|1330534.3.peg.3064"/>
<feature type="transmembrane region" description="Helical" evidence="1">
    <location>
        <begin position="114"/>
        <end position="135"/>
    </location>
</feature>
<keyword evidence="1" id="KW-0472">Membrane</keyword>
<comment type="caution">
    <text evidence="2">The sequence shown here is derived from an EMBL/GenBank/DDBJ whole genome shotgun (WGS) entry which is preliminary data.</text>
</comment>
<feature type="transmembrane region" description="Helical" evidence="1">
    <location>
        <begin position="380"/>
        <end position="401"/>
    </location>
</feature>
<feature type="transmembrane region" description="Helical" evidence="1">
    <location>
        <begin position="88"/>
        <end position="108"/>
    </location>
</feature>
<keyword evidence="1" id="KW-1133">Transmembrane helix</keyword>
<proteinExistence type="predicted"/>
<feature type="transmembrane region" description="Helical" evidence="1">
    <location>
        <begin position="147"/>
        <end position="167"/>
    </location>
</feature>
<reference evidence="2 3" key="1">
    <citation type="journal article" date="2013" name="Genome Announc.">
        <title>Draft Genome Sequence of the Cellulolytic Bacterium Clostridium papyrosolvens C7 (ATCC 700395).</title>
        <authorList>
            <person name="Zepeda V."/>
            <person name="Dassa B."/>
            <person name="Borovok I."/>
            <person name="Lamed R."/>
            <person name="Bayer E.A."/>
            <person name="Cate J.H."/>
        </authorList>
    </citation>
    <scope>NUCLEOTIDE SEQUENCE [LARGE SCALE GENOMIC DNA]</scope>
    <source>
        <strain evidence="2 3">C7</strain>
    </source>
</reference>
<dbReference type="Proteomes" id="UP000016860">
    <property type="component" value="Unassembled WGS sequence"/>
</dbReference>
<keyword evidence="1" id="KW-0812">Transmembrane</keyword>
<dbReference type="AlphaFoldDB" id="U4QYR1"/>
<dbReference type="STRING" id="1330534.L323_15470"/>
<gene>
    <name evidence="2" type="ORF">L323_15470</name>
</gene>
<feature type="transmembrane region" description="Helical" evidence="1">
    <location>
        <begin position="201"/>
        <end position="218"/>
    </location>
</feature>
<evidence type="ECO:0000256" key="1">
    <source>
        <dbReference type="SAM" id="Phobius"/>
    </source>
</evidence>
<protein>
    <submittedName>
        <fullName evidence="2">Uncharacterized protein</fullName>
    </submittedName>
</protein>
<evidence type="ECO:0000313" key="3">
    <source>
        <dbReference type="Proteomes" id="UP000016860"/>
    </source>
</evidence>
<organism evidence="2 3">
    <name type="scientific">Ruminiclostridium papyrosolvens C7</name>
    <dbReference type="NCBI Taxonomy" id="1330534"/>
    <lineage>
        <taxon>Bacteria</taxon>
        <taxon>Bacillati</taxon>
        <taxon>Bacillota</taxon>
        <taxon>Clostridia</taxon>
        <taxon>Eubacteriales</taxon>
        <taxon>Oscillospiraceae</taxon>
        <taxon>Ruminiclostridium</taxon>
    </lineage>
</organism>
<accession>U4QYR1</accession>
<feature type="transmembrane region" description="Helical" evidence="1">
    <location>
        <begin position="52"/>
        <end position="68"/>
    </location>
</feature>
<feature type="transmembrane region" description="Helical" evidence="1">
    <location>
        <begin position="337"/>
        <end position="360"/>
    </location>
</feature>
<feature type="transmembrane region" description="Helical" evidence="1">
    <location>
        <begin position="173"/>
        <end position="189"/>
    </location>
</feature>
<feature type="transmembrane region" description="Helical" evidence="1">
    <location>
        <begin position="238"/>
        <end position="260"/>
    </location>
</feature>
<evidence type="ECO:0000313" key="2">
    <source>
        <dbReference type="EMBL" id="EPR09970.1"/>
    </source>
</evidence>
<name>U4QYR1_9FIRM</name>